<evidence type="ECO:0000259" key="1">
    <source>
        <dbReference type="Pfam" id="PF01936"/>
    </source>
</evidence>
<dbReference type="EMBL" id="MHTD01000051">
    <property type="protein sequence ID" value="OHA54914.1"/>
    <property type="molecule type" value="Genomic_DNA"/>
</dbReference>
<accession>A0A1G2Q2X4</accession>
<sequence length="198" mass="22568">MLRILFVDGENFKGKIKSVFKEAGKDKLVWHEYDFKGLLDKVLTGIELGRRVFYFGRIKEHKESKEKSRQLIEEQRLLKTHLEQQGFEVILRGRVRGHMEDVDGGKKVLVFKEKGVDVSIAVDMVSTACDKKAEEIIVGSSDSDLQPAITETKSRGVRCIYLGFEADPNKGLSYTTGRTILIRNSEVFEFEKLKGKLL</sequence>
<reference evidence="2 3" key="1">
    <citation type="journal article" date="2016" name="Nat. Commun.">
        <title>Thousands of microbial genomes shed light on interconnected biogeochemical processes in an aquifer system.</title>
        <authorList>
            <person name="Anantharaman K."/>
            <person name="Brown C.T."/>
            <person name="Hug L.A."/>
            <person name="Sharon I."/>
            <person name="Castelle C.J."/>
            <person name="Probst A.J."/>
            <person name="Thomas B.C."/>
            <person name="Singh A."/>
            <person name="Wilkins M.J."/>
            <person name="Karaoz U."/>
            <person name="Brodie E.L."/>
            <person name="Williams K.H."/>
            <person name="Hubbard S.S."/>
            <person name="Banfield J.F."/>
        </authorList>
    </citation>
    <scope>NUCLEOTIDE SEQUENCE [LARGE SCALE GENOMIC DNA]</scope>
</reference>
<feature type="domain" description="NYN" evidence="1">
    <location>
        <begin position="5"/>
        <end position="166"/>
    </location>
</feature>
<protein>
    <recommendedName>
        <fullName evidence="1">NYN domain-containing protein</fullName>
    </recommendedName>
</protein>
<comment type="caution">
    <text evidence="2">The sequence shown here is derived from an EMBL/GenBank/DDBJ whole genome shotgun (WGS) entry which is preliminary data.</text>
</comment>
<name>A0A1G2Q2X4_9BACT</name>
<dbReference type="GO" id="GO:0004540">
    <property type="term" value="F:RNA nuclease activity"/>
    <property type="evidence" value="ECO:0007669"/>
    <property type="project" value="InterPro"/>
</dbReference>
<dbReference type="PANTHER" id="PTHR35458:SF8">
    <property type="entry name" value="SLR0650 PROTEIN"/>
    <property type="match status" value="1"/>
</dbReference>
<organism evidence="2 3">
    <name type="scientific">Candidatus Veblenbacteria bacterium RIFOXYC1_FULL_42_9</name>
    <dbReference type="NCBI Taxonomy" id="1802427"/>
    <lineage>
        <taxon>Bacteria</taxon>
        <taxon>Candidatus Vebleniibacteriota</taxon>
    </lineage>
</organism>
<dbReference type="Pfam" id="PF01936">
    <property type="entry name" value="NYN"/>
    <property type="match status" value="1"/>
</dbReference>
<evidence type="ECO:0000313" key="3">
    <source>
        <dbReference type="Proteomes" id="UP000178199"/>
    </source>
</evidence>
<dbReference type="InterPro" id="IPR021139">
    <property type="entry name" value="NYN"/>
</dbReference>
<proteinExistence type="predicted"/>
<evidence type="ECO:0000313" key="2">
    <source>
        <dbReference type="EMBL" id="OHA54914.1"/>
    </source>
</evidence>
<dbReference type="InterPro" id="IPR047140">
    <property type="entry name" value="LabA"/>
</dbReference>
<gene>
    <name evidence="2" type="ORF">A2429_01255</name>
</gene>
<dbReference type="Proteomes" id="UP000178199">
    <property type="component" value="Unassembled WGS sequence"/>
</dbReference>
<dbReference type="PANTHER" id="PTHR35458">
    <property type="entry name" value="SLR0755 PROTEIN"/>
    <property type="match status" value="1"/>
</dbReference>
<dbReference type="Gene3D" id="3.40.50.1010">
    <property type="entry name" value="5'-nuclease"/>
    <property type="match status" value="1"/>
</dbReference>
<dbReference type="AlphaFoldDB" id="A0A1G2Q2X4"/>